<sequence>MKRKFYPVALAFLMAQLSPTTLQAVVLASEDFVFGAAAPAYTTNTSPANRSGTDNPGFTGAWTNNGTGYFNTSTTNLSLPGYASPGGSMLVTPNSNGEYSRSISRTFTADTTASTTIWTSTLFRPSTLAFDAGRESMIHFLSGGSGSDSPTSVLSSMNQPTVGASYGALWGGQNGTSSGHQLQGFGYGISTFADTSTTMSLKYQTGANTVALVDTNINLSLNTTYFVLSKLNLNVSGTYDTLDFWVLTSLPTSEALLGAPSYSITAADQVNLLTASSNLNNVVFAAGTLLDAPSSSSLTNFDAIRIGTTFADVTAIPEPSRALLLGTALGLTLLHRRRPMTNITLQ</sequence>
<proteinExistence type="predicted"/>
<dbReference type="NCBIfam" id="TIGR02595">
    <property type="entry name" value="PEP_CTERM"/>
    <property type="match status" value="1"/>
</dbReference>
<protein>
    <submittedName>
        <fullName evidence="2">PEP-CTERM sorting domain-containing protein</fullName>
    </submittedName>
</protein>
<dbReference type="RefSeq" id="WP_138087789.1">
    <property type="nucleotide sequence ID" value="NZ_VAUV01000014.1"/>
</dbReference>
<gene>
    <name evidence="2" type="ORF">FEM03_18565</name>
</gene>
<comment type="caution">
    <text evidence="2">The sequence shown here is derived from an EMBL/GenBank/DDBJ whole genome shotgun (WGS) entry which is preliminary data.</text>
</comment>
<dbReference type="Proteomes" id="UP000306196">
    <property type="component" value="Unassembled WGS sequence"/>
</dbReference>
<reference evidence="2 3" key="1">
    <citation type="submission" date="2019-05" db="EMBL/GenBank/DDBJ databases">
        <title>Verrucobacter flavum gen. nov., sp. nov. a new member of the family Verrucomicrobiaceae.</title>
        <authorList>
            <person name="Szuroczki S."/>
            <person name="Abbaszade G."/>
            <person name="Szabo A."/>
            <person name="Felfoldi T."/>
            <person name="Schumann P."/>
            <person name="Boka K."/>
            <person name="Keki Z."/>
            <person name="Toumi M."/>
            <person name="Toth E."/>
        </authorList>
    </citation>
    <scope>NUCLEOTIDE SEQUENCE [LARGE SCALE GENOMIC DNA]</scope>
    <source>
        <strain evidence="2 3">MG-N-17</strain>
    </source>
</reference>
<feature type="signal peptide" evidence="1">
    <location>
        <begin position="1"/>
        <end position="24"/>
    </location>
</feature>
<dbReference type="EMBL" id="VAUV01000014">
    <property type="protein sequence ID" value="TLD69372.1"/>
    <property type="molecule type" value="Genomic_DNA"/>
</dbReference>
<feature type="chain" id="PRO_5024357525" evidence="1">
    <location>
        <begin position="25"/>
        <end position="346"/>
    </location>
</feature>
<dbReference type="InterPro" id="IPR013424">
    <property type="entry name" value="Ice-binding_C"/>
</dbReference>
<dbReference type="AlphaFoldDB" id="A0A5R8KAN7"/>
<evidence type="ECO:0000313" key="2">
    <source>
        <dbReference type="EMBL" id="TLD69372.1"/>
    </source>
</evidence>
<organism evidence="2 3">
    <name type="scientific">Phragmitibacter flavus</name>
    <dbReference type="NCBI Taxonomy" id="2576071"/>
    <lineage>
        <taxon>Bacteria</taxon>
        <taxon>Pseudomonadati</taxon>
        <taxon>Verrucomicrobiota</taxon>
        <taxon>Verrucomicrobiia</taxon>
        <taxon>Verrucomicrobiales</taxon>
        <taxon>Verrucomicrobiaceae</taxon>
        <taxon>Phragmitibacter</taxon>
    </lineage>
</organism>
<evidence type="ECO:0000313" key="3">
    <source>
        <dbReference type="Proteomes" id="UP000306196"/>
    </source>
</evidence>
<name>A0A5R8KAN7_9BACT</name>
<keyword evidence="3" id="KW-1185">Reference proteome</keyword>
<accession>A0A5R8KAN7</accession>
<keyword evidence="1" id="KW-0732">Signal</keyword>
<evidence type="ECO:0000256" key="1">
    <source>
        <dbReference type="SAM" id="SignalP"/>
    </source>
</evidence>